<evidence type="ECO:0000256" key="2">
    <source>
        <dbReference type="ARBA" id="ARBA00023002"/>
    </source>
</evidence>
<dbReference type="PANTHER" id="PTHR11606:SF13">
    <property type="entry name" value="GLUTAMATE DEHYDROGENASE 1, MITOCHONDRIAL"/>
    <property type="match status" value="1"/>
</dbReference>
<dbReference type="PANTHER" id="PTHR11606">
    <property type="entry name" value="GLUTAMATE DEHYDROGENASE"/>
    <property type="match status" value="1"/>
</dbReference>
<dbReference type="InterPro" id="IPR033524">
    <property type="entry name" value="Glu/Leu/Phe/Val_DH_AS"/>
</dbReference>
<sequence length="402" mass="42160">MGMTLTPIGPVTNPLPSRMPRREPYLRIEWIDEITAAKGYLVVDKLVRGMATGGTRMRAGCTASEVADLARGMTNKTVAFDLPVGGAKGGIDFDPKDPRAKGVLTRFCDAMRPYLDNHWVTAEDLGVSQQSIDEVFAGLGMRQSFHAAIERSATPAATAERVAAGLNASAPGGLLGDVIGGYGVAQAALAAARVRDWTLGETEIAVQGVGTMGGAAAYYLHEAGAKVVALADATGTLYDPSGLEVPALLESRNRFGEIDRGIVGPGVQVLEREAVLGLSCDVLIPAAVSYALTLDNCEDVRASIVVEAANAATTPDAELSLAARGVAVLPDFIANAGAVAWAWWLLLGDVGEDYRDSFGRLAAVMRSKVTSLLTEWNPAEGPVRWAAEVDTRVDAGESLVIP</sequence>
<evidence type="ECO:0000313" key="7">
    <source>
        <dbReference type="Proteomes" id="UP001418444"/>
    </source>
</evidence>
<evidence type="ECO:0000256" key="1">
    <source>
        <dbReference type="ARBA" id="ARBA00006382"/>
    </source>
</evidence>
<keyword evidence="2 3" id="KW-0560">Oxidoreductase</keyword>
<dbReference type="InterPro" id="IPR006096">
    <property type="entry name" value="Glu/Leu/Phe/Val/Trp_DH_C"/>
</dbReference>
<reference evidence="7" key="1">
    <citation type="journal article" date="2019" name="Int. J. Syst. Evol. Microbiol.">
        <title>The Global Catalogue of Microorganisms (GCM) 10K type strain sequencing project: providing services to taxonomists for standard genome sequencing and annotation.</title>
        <authorList>
            <consortium name="The Broad Institute Genomics Platform"/>
            <consortium name="The Broad Institute Genome Sequencing Center for Infectious Disease"/>
            <person name="Wu L."/>
            <person name="Ma J."/>
        </authorList>
    </citation>
    <scope>NUCLEOTIDE SEQUENCE [LARGE SCALE GENOMIC DNA]</scope>
    <source>
        <strain evidence="7">JCM 16923</strain>
    </source>
</reference>
<evidence type="ECO:0000313" key="6">
    <source>
        <dbReference type="EMBL" id="GAA3971559.1"/>
    </source>
</evidence>
<dbReference type="Gene3D" id="3.40.50.720">
    <property type="entry name" value="NAD(P)-binding Rossmann-like Domain"/>
    <property type="match status" value="1"/>
</dbReference>
<dbReference type="Gene3D" id="3.40.50.10860">
    <property type="entry name" value="Leucine Dehydrogenase, chain A, domain 1"/>
    <property type="match status" value="1"/>
</dbReference>
<keyword evidence="7" id="KW-1185">Reference proteome</keyword>
<name>A0ABP7PUS2_9ACTN</name>
<comment type="caution">
    <text evidence="6">The sequence shown here is derived from an EMBL/GenBank/DDBJ whole genome shotgun (WGS) entry which is preliminary data.</text>
</comment>
<dbReference type="PROSITE" id="PS00074">
    <property type="entry name" value="GLFV_DEHYDROGENASE"/>
    <property type="match status" value="1"/>
</dbReference>
<dbReference type="EMBL" id="BAAAZW010000017">
    <property type="protein sequence ID" value="GAA3971559.1"/>
    <property type="molecule type" value="Genomic_DNA"/>
</dbReference>
<dbReference type="PIRSF" id="PIRSF000185">
    <property type="entry name" value="Glu_DH"/>
    <property type="match status" value="1"/>
</dbReference>
<proteinExistence type="inferred from homology"/>
<evidence type="ECO:0000256" key="3">
    <source>
        <dbReference type="PIRNR" id="PIRNR000185"/>
    </source>
</evidence>
<dbReference type="InterPro" id="IPR014362">
    <property type="entry name" value="Glu_DH"/>
</dbReference>
<dbReference type="Pfam" id="PF02812">
    <property type="entry name" value="ELFV_dehydrog_N"/>
    <property type="match status" value="1"/>
</dbReference>
<dbReference type="Pfam" id="PF00208">
    <property type="entry name" value="ELFV_dehydrog"/>
    <property type="match status" value="1"/>
</dbReference>
<feature type="domain" description="Glutamate/phenylalanine/leucine/valine/L-tryptophan dehydrogenase C-terminal" evidence="5">
    <location>
        <begin position="176"/>
        <end position="396"/>
    </location>
</feature>
<dbReference type="InterPro" id="IPR046346">
    <property type="entry name" value="Aminoacid_DH-like_N_sf"/>
</dbReference>
<dbReference type="PRINTS" id="PR00082">
    <property type="entry name" value="GLFDHDRGNASE"/>
</dbReference>
<dbReference type="InterPro" id="IPR036291">
    <property type="entry name" value="NAD(P)-bd_dom_sf"/>
</dbReference>
<comment type="similarity">
    <text evidence="1 3 4">Belongs to the Glu/Leu/Phe/Val dehydrogenases family.</text>
</comment>
<evidence type="ECO:0000256" key="4">
    <source>
        <dbReference type="RuleBase" id="RU004417"/>
    </source>
</evidence>
<gene>
    <name evidence="6" type="ORF">GCM10022231_36340</name>
</gene>
<accession>A0ABP7PUS2</accession>
<dbReference type="InterPro" id="IPR006095">
    <property type="entry name" value="Glu/Leu/Phe/Val/Trp_DH"/>
</dbReference>
<protein>
    <recommendedName>
        <fullName evidence="3">Glutamate dehydrogenase</fullName>
    </recommendedName>
</protein>
<dbReference type="SMART" id="SM00839">
    <property type="entry name" value="ELFV_dehydrog"/>
    <property type="match status" value="1"/>
</dbReference>
<dbReference type="SUPFAM" id="SSF51735">
    <property type="entry name" value="NAD(P)-binding Rossmann-fold domains"/>
    <property type="match status" value="1"/>
</dbReference>
<evidence type="ECO:0000259" key="5">
    <source>
        <dbReference type="SMART" id="SM00839"/>
    </source>
</evidence>
<dbReference type="InterPro" id="IPR006097">
    <property type="entry name" value="Glu/Leu/Phe/Val/Trp_DH_dimer"/>
</dbReference>
<dbReference type="Proteomes" id="UP001418444">
    <property type="component" value="Unassembled WGS sequence"/>
</dbReference>
<organism evidence="6 7">
    <name type="scientific">Gordonia caeni</name>
    <dbReference type="NCBI Taxonomy" id="1007097"/>
    <lineage>
        <taxon>Bacteria</taxon>
        <taxon>Bacillati</taxon>
        <taxon>Actinomycetota</taxon>
        <taxon>Actinomycetes</taxon>
        <taxon>Mycobacteriales</taxon>
        <taxon>Gordoniaceae</taxon>
        <taxon>Gordonia</taxon>
    </lineage>
</organism>
<dbReference type="SUPFAM" id="SSF53223">
    <property type="entry name" value="Aminoacid dehydrogenase-like, N-terminal domain"/>
    <property type="match status" value="1"/>
</dbReference>